<gene>
    <name evidence="5" type="ORF">ACFQ5P_16485</name>
</gene>
<sequence length="351" mass="38347">MQLGQHFFLEQNGRGYGDGMQNGAKRTTIYDLAVLANASPSAVSAVLNGSWKKRRLSQALADRVMQAAEQQGYAVNAQASLLRRDRSHIVGMIVPKYDNRYFGHIAEQFEAMARARNLFPVVTCTQRDPDMEFDAARELVSYQAECLIATGATDPDRISAFCKASGVQSINLDLPGSGAPSVISDNFAGARDLTNLILDRCRTDLGWTGPLRFVGGRRDDHNTAARLSGFLAAHAAWGLSVPDDHILAYGYSAQTAQDALSGFRPRQPTGVFVNSTISLEGVVGWFTQLQDGRRWVRYGCFDYDPFGSFLPGNVGMIEQDVDAMLASAFDLIGHPTSAATRILIPCRLRAF</sequence>
<dbReference type="Gene3D" id="3.40.50.2300">
    <property type="match status" value="2"/>
</dbReference>
<dbReference type="Pfam" id="PF00532">
    <property type="entry name" value="Peripla_BP_1"/>
    <property type="match status" value="1"/>
</dbReference>
<proteinExistence type="predicted"/>
<dbReference type="InterPro" id="IPR010982">
    <property type="entry name" value="Lambda_DNA-bd_dom_sf"/>
</dbReference>
<organism evidence="5 6">
    <name type="scientific">Paracoccus nototheniae</name>
    <dbReference type="NCBI Taxonomy" id="2489002"/>
    <lineage>
        <taxon>Bacteria</taxon>
        <taxon>Pseudomonadati</taxon>
        <taxon>Pseudomonadota</taxon>
        <taxon>Alphaproteobacteria</taxon>
        <taxon>Rhodobacterales</taxon>
        <taxon>Paracoccaceae</taxon>
        <taxon>Paracoccus</taxon>
    </lineage>
</organism>
<keyword evidence="6" id="KW-1185">Reference proteome</keyword>
<reference evidence="6" key="1">
    <citation type="journal article" date="2019" name="Int. J. Syst. Evol. Microbiol.">
        <title>The Global Catalogue of Microorganisms (GCM) 10K type strain sequencing project: providing services to taxonomists for standard genome sequencing and annotation.</title>
        <authorList>
            <consortium name="The Broad Institute Genomics Platform"/>
            <consortium name="The Broad Institute Genome Sequencing Center for Infectious Disease"/>
            <person name="Wu L."/>
            <person name="Ma J."/>
        </authorList>
    </citation>
    <scope>NUCLEOTIDE SEQUENCE [LARGE SCALE GENOMIC DNA]</scope>
    <source>
        <strain evidence="6">CCM 8875</strain>
    </source>
</reference>
<dbReference type="Gene3D" id="1.10.260.40">
    <property type="entry name" value="lambda repressor-like DNA-binding domains"/>
    <property type="match status" value="1"/>
</dbReference>
<evidence type="ECO:0000256" key="1">
    <source>
        <dbReference type="ARBA" id="ARBA00023015"/>
    </source>
</evidence>
<dbReference type="PROSITE" id="PS50932">
    <property type="entry name" value="HTH_LACI_2"/>
    <property type="match status" value="1"/>
</dbReference>
<dbReference type="SMART" id="SM00354">
    <property type="entry name" value="HTH_LACI"/>
    <property type="match status" value="1"/>
</dbReference>
<protein>
    <submittedName>
        <fullName evidence="5">LacI family DNA-binding transcriptional regulator</fullName>
    </submittedName>
</protein>
<evidence type="ECO:0000256" key="3">
    <source>
        <dbReference type="ARBA" id="ARBA00023163"/>
    </source>
</evidence>
<keyword evidence="2 5" id="KW-0238">DNA-binding</keyword>
<dbReference type="SUPFAM" id="SSF53822">
    <property type="entry name" value="Periplasmic binding protein-like I"/>
    <property type="match status" value="1"/>
</dbReference>
<evidence type="ECO:0000256" key="2">
    <source>
        <dbReference type="ARBA" id="ARBA00023125"/>
    </source>
</evidence>
<dbReference type="InterPro" id="IPR001761">
    <property type="entry name" value="Peripla_BP/Lac1_sug-bd_dom"/>
</dbReference>
<dbReference type="InterPro" id="IPR000843">
    <property type="entry name" value="HTH_LacI"/>
</dbReference>
<dbReference type="Proteomes" id="UP001597302">
    <property type="component" value="Unassembled WGS sequence"/>
</dbReference>
<accession>A0ABW4E178</accession>
<evidence type="ECO:0000313" key="6">
    <source>
        <dbReference type="Proteomes" id="UP001597302"/>
    </source>
</evidence>
<evidence type="ECO:0000313" key="5">
    <source>
        <dbReference type="EMBL" id="MFD1482896.1"/>
    </source>
</evidence>
<comment type="caution">
    <text evidence="5">The sequence shown here is derived from an EMBL/GenBank/DDBJ whole genome shotgun (WGS) entry which is preliminary data.</text>
</comment>
<dbReference type="SUPFAM" id="SSF47413">
    <property type="entry name" value="lambda repressor-like DNA-binding domains"/>
    <property type="match status" value="1"/>
</dbReference>
<keyword evidence="1" id="KW-0805">Transcription regulation</keyword>
<feature type="domain" description="HTH lacI-type" evidence="4">
    <location>
        <begin position="27"/>
        <end position="84"/>
    </location>
</feature>
<dbReference type="Pfam" id="PF00356">
    <property type="entry name" value="LacI"/>
    <property type="match status" value="1"/>
</dbReference>
<dbReference type="EMBL" id="JBHTOQ010000036">
    <property type="protein sequence ID" value="MFD1482896.1"/>
    <property type="molecule type" value="Genomic_DNA"/>
</dbReference>
<keyword evidence="3" id="KW-0804">Transcription</keyword>
<evidence type="ECO:0000259" key="4">
    <source>
        <dbReference type="PROSITE" id="PS50932"/>
    </source>
</evidence>
<dbReference type="PANTHER" id="PTHR30146:SF109">
    <property type="entry name" value="HTH-TYPE TRANSCRIPTIONAL REGULATOR GALS"/>
    <property type="match status" value="1"/>
</dbReference>
<dbReference type="InterPro" id="IPR028082">
    <property type="entry name" value="Peripla_BP_I"/>
</dbReference>
<dbReference type="GO" id="GO:0003677">
    <property type="term" value="F:DNA binding"/>
    <property type="evidence" value="ECO:0007669"/>
    <property type="project" value="UniProtKB-KW"/>
</dbReference>
<name>A0ABW4E178_9RHOB</name>
<dbReference type="RefSeq" id="WP_242679443.1">
    <property type="nucleotide sequence ID" value="NZ_CBCSAJ010000001.1"/>
</dbReference>
<dbReference type="PANTHER" id="PTHR30146">
    <property type="entry name" value="LACI-RELATED TRANSCRIPTIONAL REPRESSOR"/>
    <property type="match status" value="1"/>
</dbReference>